<evidence type="ECO:0000259" key="1">
    <source>
        <dbReference type="Pfam" id="PF01979"/>
    </source>
</evidence>
<dbReference type="SUPFAM" id="SSF51556">
    <property type="entry name" value="Metallo-dependent hydrolases"/>
    <property type="match status" value="1"/>
</dbReference>
<dbReference type="Proteomes" id="UP000308549">
    <property type="component" value="Unassembled WGS sequence"/>
</dbReference>
<accession>A0A4U0TL18</accession>
<dbReference type="AlphaFoldDB" id="A0A4U0TL18"/>
<dbReference type="PANTHER" id="PTHR43135:SF3">
    <property type="entry name" value="ALPHA-D-RIBOSE 1-METHYLPHOSPHONATE 5-TRIPHOSPHATE DIPHOSPHATASE"/>
    <property type="match status" value="1"/>
</dbReference>
<dbReference type="SUPFAM" id="SSF51338">
    <property type="entry name" value="Composite domain of metallo-dependent hydrolases"/>
    <property type="match status" value="1"/>
</dbReference>
<dbReference type="CDD" id="cd01299">
    <property type="entry name" value="Met_dep_hydrolase_A"/>
    <property type="match status" value="1"/>
</dbReference>
<feature type="domain" description="Amidohydrolase-related" evidence="1">
    <location>
        <begin position="68"/>
        <end position="423"/>
    </location>
</feature>
<gene>
    <name evidence="2" type="ORF">B0A50_08302</name>
</gene>
<dbReference type="InterPro" id="IPR051781">
    <property type="entry name" value="Metallo-dep_Hydrolase"/>
</dbReference>
<name>A0A4U0TL18_9PEZI</name>
<evidence type="ECO:0000313" key="3">
    <source>
        <dbReference type="Proteomes" id="UP000308549"/>
    </source>
</evidence>
<keyword evidence="3" id="KW-1185">Reference proteome</keyword>
<sequence length="434" mass="46143">MSIQSQKQARWRIDTDLLIPGRGDPIRHATLVYTTDDGEARGQILYAGPLSAVPDAYVSVPCIAHVPVLMPGMWDCHVHLFSDASGNLDALATLPHSLSGMRSARDVAATVNAGFTSLREMGGYGIDFHAAIDEAWIPGPRIYSAGAPISQTAGHGDLHTVPLEVLQDTIKHGLPLCVVDGVDECTKAVRAQIRRGAKVIKIMATGGVMSRIDSPRAAQFTRAELEAMVGEATRTDLSVAAHAHGTEGIVAALKAGVKTIEHGSYLTPEAIELMKEKKAMLVATRCVHVWGVRNPGNMPVESYRKILAVDKANAKSYEAAIKAGIKCALGTDLGMSKAGTDFYHGMNGREFGFAIDAGMTPLQAIEAGTTNGPEMLGPQAPRSGQLKKGYDADLIALSESPLERIGVLAEVDKITHVWKGGKVMKMPGKPVGFV</sequence>
<dbReference type="EMBL" id="NAJL01000070">
    <property type="protein sequence ID" value="TKA22613.1"/>
    <property type="molecule type" value="Genomic_DNA"/>
</dbReference>
<dbReference type="Gene3D" id="3.20.20.140">
    <property type="entry name" value="Metal-dependent hydrolases"/>
    <property type="match status" value="1"/>
</dbReference>
<reference evidence="2 3" key="1">
    <citation type="submission" date="2017-03" db="EMBL/GenBank/DDBJ databases">
        <title>Genomes of endolithic fungi from Antarctica.</title>
        <authorList>
            <person name="Coleine C."/>
            <person name="Masonjones S."/>
            <person name="Stajich J.E."/>
        </authorList>
    </citation>
    <scope>NUCLEOTIDE SEQUENCE [LARGE SCALE GENOMIC DNA]</scope>
    <source>
        <strain evidence="2 3">CCFEE 6315</strain>
    </source>
</reference>
<evidence type="ECO:0000313" key="2">
    <source>
        <dbReference type="EMBL" id="TKA22613.1"/>
    </source>
</evidence>
<dbReference type="PANTHER" id="PTHR43135">
    <property type="entry name" value="ALPHA-D-RIBOSE 1-METHYLPHOSPHONATE 5-TRIPHOSPHATE DIPHOSPHATASE"/>
    <property type="match status" value="1"/>
</dbReference>
<dbReference type="InterPro" id="IPR057744">
    <property type="entry name" value="OTAase-like"/>
</dbReference>
<dbReference type="OrthoDB" id="194468at2759"/>
<dbReference type="InterPro" id="IPR011059">
    <property type="entry name" value="Metal-dep_hydrolase_composite"/>
</dbReference>
<protein>
    <recommendedName>
        <fullName evidence="1">Amidohydrolase-related domain-containing protein</fullName>
    </recommendedName>
</protein>
<dbReference type="Gene3D" id="2.30.40.10">
    <property type="entry name" value="Urease, subunit C, domain 1"/>
    <property type="match status" value="1"/>
</dbReference>
<dbReference type="InterPro" id="IPR032466">
    <property type="entry name" value="Metal_Hydrolase"/>
</dbReference>
<dbReference type="InterPro" id="IPR006680">
    <property type="entry name" value="Amidohydro-rel"/>
</dbReference>
<dbReference type="GO" id="GO:0016810">
    <property type="term" value="F:hydrolase activity, acting on carbon-nitrogen (but not peptide) bonds"/>
    <property type="evidence" value="ECO:0007669"/>
    <property type="project" value="InterPro"/>
</dbReference>
<comment type="caution">
    <text evidence="2">The sequence shown here is derived from an EMBL/GenBank/DDBJ whole genome shotgun (WGS) entry which is preliminary data.</text>
</comment>
<organism evidence="2 3">
    <name type="scientific">Salinomyces thailandicus</name>
    <dbReference type="NCBI Taxonomy" id="706561"/>
    <lineage>
        <taxon>Eukaryota</taxon>
        <taxon>Fungi</taxon>
        <taxon>Dikarya</taxon>
        <taxon>Ascomycota</taxon>
        <taxon>Pezizomycotina</taxon>
        <taxon>Dothideomycetes</taxon>
        <taxon>Dothideomycetidae</taxon>
        <taxon>Mycosphaerellales</taxon>
        <taxon>Teratosphaeriaceae</taxon>
        <taxon>Salinomyces</taxon>
    </lineage>
</organism>
<proteinExistence type="predicted"/>
<dbReference type="Pfam" id="PF01979">
    <property type="entry name" value="Amidohydro_1"/>
    <property type="match status" value="1"/>
</dbReference>